<evidence type="ECO:0000256" key="2">
    <source>
        <dbReference type="ARBA" id="ARBA00037999"/>
    </source>
</evidence>
<dbReference type="GO" id="GO:0008483">
    <property type="term" value="F:transaminase activity"/>
    <property type="evidence" value="ECO:0007669"/>
    <property type="project" value="UniProtKB-KW"/>
</dbReference>
<dbReference type="Gene3D" id="3.40.640.10">
    <property type="entry name" value="Type I PLP-dependent aspartate aminotransferase-like (Major domain)"/>
    <property type="match status" value="1"/>
</dbReference>
<keyword evidence="7" id="KW-1185">Reference proteome</keyword>
<comment type="similarity">
    <text evidence="2 5">Belongs to the DegT/DnrJ/EryC1 family.</text>
</comment>
<dbReference type="CDD" id="cd00616">
    <property type="entry name" value="AHBA_syn"/>
    <property type="match status" value="1"/>
</dbReference>
<dbReference type="InterPro" id="IPR000653">
    <property type="entry name" value="DegT/StrS_aminotransferase"/>
</dbReference>
<dbReference type="RefSeq" id="WP_208253205.1">
    <property type="nucleotide sequence ID" value="NZ_JAGEOJ010000001.1"/>
</dbReference>
<accession>A0A939PBT6</accession>
<dbReference type="GO" id="GO:0030170">
    <property type="term" value="F:pyridoxal phosphate binding"/>
    <property type="evidence" value="ECO:0007669"/>
    <property type="project" value="TreeGrafter"/>
</dbReference>
<reference evidence="6" key="1">
    <citation type="submission" date="2021-03" db="EMBL/GenBank/DDBJ databases">
        <authorList>
            <person name="Kanchanasin P."/>
            <person name="Saeng-In P."/>
            <person name="Phongsopitanun W."/>
            <person name="Yuki M."/>
            <person name="Kudo T."/>
            <person name="Ohkuma M."/>
            <person name="Tanasupawat S."/>
        </authorList>
    </citation>
    <scope>NUCLEOTIDE SEQUENCE</scope>
    <source>
        <strain evidence="6">GKU 128</strain>
    </source>
</reference>
<evidence type="ECO:0000313" key="7">
    <source>
        <dbReference type="Proteomes" id="UP000669179"/>
    </source>
</evidence>
<feature type="modified residue" description="N6-(pyridoxal phosphate)lysine" evidence="4">
    <location>
        <position position="202"/>
    </location>
</feature>
<keyword evidence="1 4" id="KW-0663">Pyridoxal phosphate</keyword>
<dbReference type="Proteomes" id="UP000669179">
    <property type="component" value="Unassembled WGS sequence"/>
</dbReference>
<organism evidence="6 7">
    <name type="scientific">Actinomadura barringtoniae</name>
    <dbReference type="NCBI Taxonomy" id="1427535"/>
    <lineage>
        <taxon>Bacteria</taxon>
        <taxon>Bacillati</taxon>
        <taxon>Actinomycetota</taxon>
        <taxon>Actinomycetes</taxon>
        <taxon>Streptosporangiales</taxon>
        <taxon>Thermomonosporaceae</taxon>
        <taxon>Actinomadura</taxon>
    </lineage>
</organism>
<dbReference type="InterPro" id="IPR015422">
    <property type="entry name" value="PyrdxlP-dep_Trfase_small"/>
</dbReference>
<proteinExistence type="inferred from homology"/>
<dbReference type="Gene3D" id="3.90.1150.10">
    <property type="entry name" value="Aspartate Aminotransferase, domain 1"/>
    <property type="match status" value="1"/>
</dbReference>
<dbReference type="GO" id="GO:0000271">
    <property type="term" value="P:polysaccharide biosynthetic process"/>
    <property type="evidence" value="ECO:0007669"/>
    <property type="project" value="TreeGrafter"/>
</dbReference>
<dbReference type="InterPro" id="IPR015424">
    <property type="entry name" value="PyrdxlP-dep_Trfase"/>
</dbReference>
<feature type="active site" description="Proton acceptor" evidence="3">
    <location>
        <position position="202"/>
    </location>
</feature>
<comment type="caution">
    <text evidence="6">The sequence shown here is derived from an EMBL/GenBank/DDBJ whole genome shotgun (WGS) entry which is preliminary data.</text>
</comment>
<dbReference type="InterPro" id="IPR015421">
    <property type="entry name" value="PyrdxlP-dep_Trfase_major"/>
</dbReference>
<evidence type="ECO:0000256" key="3">
    <source>
        <dbReference type="PIRSR" id="PIRSR000390-1"/>
    </source>
</evidence>
<evidence type="ECO:0000256" key="4">
    <source>
        <dbReference type="PIRSR" id="PIRSR000390-2"/>
    </source>
</evidence>
<dbReference type="AlphaFoldDB" id="A0A939PBT6"/>
<evidence type="ECO:0000256" key="5">
    <source>
        <dbReference type="RuleBase" id="RU004508"/>
    </source>
</evidence>
<dbReference type="SUPFAM" id="SSF53383">
    <property type="entry name" value="PLP-dependent transferases"/>
    <property type="match status" value="1"/>
</dbReference>
<name>A0A939PBT6_9ACTN</name>
<sequence>MTKQRLDDLAVFGGTPAFAAHERLTVGVPNIGDRDRLFQRLTMALDKRWLSNNGALVQDFEERVADTSAVRHCVAMCNATVALQVGIKALGMTGEVIVPSFTFSATAHAVGWLGLTPVFCDVDPVTHLLDPAHAESLITPRTSGIIGVHVWGQPCSDELTEVARRNGLKLLFDGAHSFGCLEEGRSFAGRGDATVFSFHATKVVNAFEGGALVTDDAALARRVRAIQNFGLVAEDTVNWVGTNAKMSEASAAMGLTSLDAMPEIFAHNRDIYRAYRAGLAHVPGIRMLDYDPSANNCQYVVIEVDEDAAGFGPDLLRTVLRAEGVTCRRYFSPACHAMTPYNTGASLPQTDAVTRRVLQLPTGMVVTRADVARVCGLIQLAAALGNDITERYEATTATALI</sequence>
<gene>
    <name evidence="6" type="ORF">J4573_00660</name>
</gene>
<dbReference type="PANTHER" id="PTHR30244:SF9">
    <property type="entry name" value="PROTEIN RV3402C"/>
    <property type="match status" value="1"/>
</dbReference>
<keyword evidence="6" id="KW-0808">Transferase</keyword>
<evidence type="ECO:0000313" key="6">
    <source>
        <dbReference type="EMBL" id="MBO2445591.1"/>
    </source>
</evidence>
<evidence type="ECO:0000256" key="1">
    <source>
        <dbReference type="ARBA" id="ARBA00022898"/>
    </source>
</evidence>
<dbReference type="Pfam" id="PF01041">
    <property type="entry name" value="DegT_DnrJ_EryC1"/>
    <property type="match status" value="1"/>
</dbReference>
<dbReference type="EMBL" id="JAGEOJ010000001">
    <property type="protein sequence ID" value="MBO2445591.1"/>
    <property type="molecule type" value="Genomic_DNA"/>
</dbReference>
<dbReference type="PIRSF" id="PIRSF000390">
    <property type="entry name" value="PLP_StrS"/>
    <property type="match status" value="1"/>
</dbReference>
<protein>
    <submittedName>
        <fullName evidence="6">DegT/DnrJ/EryC1/StrS family aminotransferase</fullName>
    </submittedName>
</protein>
<keyword evidence="6" id="KW-0032">Aminotransferase</keyword>
<dbReference type="PANTHER" id="PTHR30244">
    <property type="entry name" value="TRANSAMINASE"/>
    <property type="match status" value="1"/>
</dbReference>